<dbReference type="Proteomes" id="UP001158961">
    <property type="component" value="Chromosome"/>
</dbReference>
<evidence type="ECO:0000313" key="1">
    <source>
        <dbReference type="EMBL" id="CAH6298262.1"/>
    </source>
</evidence>
<sequence>MPYKYFICIITTLAILLSYLTLPGILDQVRNNPQIAYLTAHPDTAFTLFSQCQRKVTDVARCYNAYSAAVALAERHNCSDDGLKLRFRFKRLTEHAADDVIKAELKKDCPDRNRPDSRFPTR</sequence>
<name>A0AAN2FFW8_ENTAG</name>
<gene>
    <name evidence="1" type="ORF">DAPPPG734_12020</name>
</gene>
<proteinExistence type="predicted"/>
<protein>
    <submittedName>
        <fullName evidence="1">Uncharacterized protein</fullName>
    </submittedName>
</protein>
<evidence type="ECO:0000313" key="2">
    <source>
        <dbReference type="Proteomes" id="UP001158961"/>
    </source>
</evidence>
<organism evidence="1 2">
    <name type="scientific">Enterobacter agglomerans</name>
    <name type="common">Erwinia herbicola</name>
    <name type="synonym">Pantoea agglomerans</name>
    <dbReference type="NCBI Taxonomy" id="549"/>
    <lineage>
        <taxon>Bacteria</taxon>
        <taxon>Pseudomonadati</taxon>
        <taxon>Pseudomonadota</taxon>
        <taxon>Gammaproteobacteria</taxon>
        <taxon>Enterobacterales</taxon>
        <taxon>Erwiniaceae</taxon>
        <taxon>Pantoea</taxon>
        <taxon>Pantoea agglomerans group</taxon>
    </lineage>
</organism>
<accession>A0AAN2FFW8</accession>
<dbReference type="AlphaFoldDB" id="A0AAN2FFW8"/>
<reference evidence="1" key="1">
    <citation type="submission" date="2022-05" db="EMBL/GenBank/DDBJ databases">
        <authorList>
            <person name="Pothier F. J."/>
        </authorList>
    </citation>
    <scope>NUCLEOTIDE SEQUENCE</scope>
    <source>
        <strain evidence="1">DAPP-PG734</strain>
    </source>
</reference>
<dbReference type="EMBL" id="OW970315">
    <property type="protein sequence ID" value="CAH6298262.1"/>
    <property type="molecule type" value="Genomic_DNA"/>
</dbReference>